<evidence type="ECO:0000313" key="1">
    <source>
        <dbReference type="EMBL" id="MBB1159226.1"/>
    </source>
</evidence>
<protein>
    <recommendedName>
        <fullName evidence="3">Glycosyl hydrolase</fullName>
    </recommendedName>
</protein>
<proteinExistence type="predicted"/>
<dbReference type="InterPro" id="IPR053169">
    <property type="entry name" value="MUG_Protein"/>
</dbReference>
<comment type="caution">
    <text evidence="1">The sequence shown here is derived from an EMBL/GenBank/DDBJ whole genome shotgun (WGS) entry which is preliminary data.</text>
</comment>
<dbReference type="PANTHER" id="PTHR47791">
    <property type="entry name" value="MEIOTICALLY UP-REGULATED GENE 191 PROTEIN"/>
    <property type="match status" value="1"/>
</dbReference>
<dbReference type="RefSeq" id="WP_182895921.1">
    <property type="nucleotide sequence ID" value="NZ_JACGZW010000018.1"/>
</dbReference>
<dbReference type="PANTHER" id="PTHR47791:SF3">
    <property type="entry name" value="MEIOTICALLY UP-REGULATED GENE 191 PROTEIN"/>
    <property type="match status" value="1"/>
</dbReference>
<name>A0A7W3W5I1_9PSEU</name>
<dbReference type="InterPro" id="IPR005198">
    <property type="entry name" value="Glyco_hydro_76"/>
</dbReference>
<keyword evidence="2" id="KW-1185">Reference proteome</keyword>
<evidence type="ECO:0000313" key="2">
    <source>
        <dbReference type="Proteomes" id="UP000526734"/>
    </source>
</evidence>
<dbReference type="Proteomes" id="UP000526734">
    <property type="component" value="Unassembled WGS sequence"/>
</dbReference>
<sequence>MADGVDGASCAAVGQRYTYNQGVLVSGLTALSKVTGDQNLLSTARAVAGSTTRTGSYFTGSDGIVHDPGEGSSCTDDGSYFKAGLVRGLSELDAATPGAPYRDFLTRQADSACARSRDDFDQYSRSWSSSANKGPGCQAAALVLMNAADQPGP</sequence>
<dbReference type="EMBL" id="JACGZW010000018">
    <property type="protein sequence ID" value="MBB1159226.1"/>
    <property type="molecule type" value="Genomic_DNA"/>
</dbReference>
<organism evidence="1 2">
    <name type="scientific">Amycolatopsis dendrobii</name>
    <dbReference type="NCBI Taxonomy" id="2760662"/>
    <lineage>
        <taxon>Bacteria</taxon>
        <taxon>Bacillati</taxon>
        <taxon>Actinomycetota</taxon>
        <taxon>Actinomycetes</taxon>
        <taxon>Pseudonocardiales</taxon>
        <taxon>Pseudonocardiaceae</taxon>
        <taxon>Amycolatopsis</taxon>
    </lineage>
</organism>
<dbReference type="GO" id="GO:0005975">
    <property type="term" value="P:carbohydrate metabolic process"/>
    <property type="evidence" value="ECO:0007669"/>
    <property type="project" value="InterPro"/>
</dbReference>
<dbReference type="InterPro" id="IPR008928">
    <property type="entry name" value="6-hairpin_glycosidase_sf"/>
</dbReference>
<dbReference type="SUPFAM" id="SSF48208">
    <property type="entry name" value="Six-hairpin glycosidases"/>
    <property type="match status" value="1"/>
</dbReference>
<dbReference type="Gene3D" id="1.50.10.20">
    <property type="match status" value="1"/>
</dbReference>
<evidence type="ECO:0008006" key="3">
    <source>
        <dbReference type="Google" id="ProtNLM"/>
    </source>
</evidence>
<gene>
    <name evidence="1" type="ORF">H4281_39310</name>
</gene>
<dbReference type="AlphaFoldDB" id="A0A7W3W5I1"/>
<reference evidence="1 2" key="1">
    <citation type="submission" date="2020-08" db="EMBL/GenBank/DDBJ databases">
        <title>Amycolatopsis sp. nov. DR6-1 isolated from Dendrobium heterocarpum.</title>
        <authorList>
            <person name="Tedsree N."/>
            <person name="Kuncharoen N."/>
            <person name="Likhitwitayawuid K."/>
            <person name="Tanasupawat S."/>
        </authorList>
    </citation>
    <scope>NUCLEOTIDE SEQUENCE [LARGE SCALE GENOMIC DNA]</scope>
    <source>
        <strain evidence="1 2">DR6-1</strain>
    </source>
</reference>
<accession>A0A7W3W5I1</accession>
<dbReference type="Pfam" id="PF03663">
    <property type="entry name" value="Glyco_hydro_76"/>
    <property type="match status" value="1"/>
</dbReference>